<evidence type="ECO:0000313" key="8">
    <source>
        <dbReference type="EMBL" id="MEC3863373.1"/>
    </source>
</evidence>
<feature type="region of interest" description="Disordered" evidence="5">
    <location>
        <begin position="135"/>
        <end position="157"/>
    </location>
</feature>
<dbReference type="PANTHER" id="PTHR47870">
    <property type="entry name" value="CYTOCHROME C-TYPE BIOGENESIS PROTEIN CCMH"/>
    <property type="match status" value="1"/>
</dbReference>
<protein>
    <submittedName>
        <fullName evidence="8">C-type cytochrome biogenesis protein CcmI</fullName>
    </submittedName>
</protein>
<gene>
    <name evidence="8" type="primary">ccmI</name>
    <name evidence="8" type="ORF">VK792_18950</name>
</gene>
<organism evidence="8 9">
    <name type="scientific">Mesobacterium hydrothermale</name>
    <dbReference type="NCBI Taxonomy" id="3111907"/>
    <lineage>
        <taxon>Bacteria</taxon>
        <taxon>Pseudomonadati</taxon>
        <taxon>Pseudomonadota</taxon>
        <taxon>Alphaproteobacteria</taxon>
        <taxon>Rhodobacterales</taxon>
        <taxon>Roseobacteraceae</taxon>
        <taxon>Mesobacterium</taxon>
    </lineage>
</organism>
<keyword evidence="6" id="KW-0812">Transmembrane</keyword>
<feature type="domain" description="Cytochrome c-type biogenesis protein H TPR" evidence="7">
    <location>
        <begin position="157"/>
        <end position="287"/>
    </location>
</feature>
<keyword evidence="4" id="KW-0802">TPR repeat</keyword>
<dbReference type="Gene3D" id="1.25.40.10">
    <property type="entry name" value="Tetratricopeptide repeat domain"/>
    <property type="match status" value="1"/>
</dbReference>
<dbReference type="InterPro" id="IPR017560">
    <property type="entry name" value="Cyt_c_biogenesis_CcmI"/>
</dbReference>
<keyword evidence="9" id="KW-1185">Reference proteome</keyword>
<feature type="transmembrane region" description="Helical" evidence="6">
    <location>
        <begin position="6"/>
        <end position="24"/>
    </location>
</feature>
<dbReference type="PANTHER" id="PTHR47870:SF1">
    <property type="entry name" value="CYTOCHROME C-TYPE BIOGENESIS PROTEIN CCMH"/>
    <property type="match status" value="1"/>
</dbReference>
<dbReference type="InterPro" id="IPR011990">
    <property type="entry name" value="TPR-like_helical_dom_sf"/>
</dbReference>
<dbReference type="Proteomes" id="UP001348149">
    <property type="component" value="Unassembled WGS sequence"/>
</dbReference>
<evidence type="ECO:0000256" key="3">
    <source>
        <dbReference type="ARBA" id="ARBA00022748"/>
    </source>
</evidence>
<comment type="subcellular location">
    <subcellularLocation>
        <location evidence="1">Cell envelope</location>
    </subcellularLocation>
</comment>
<evidence type="ECO:0000256" key="4">
    <source>
        <dbReference type="ARBA" id="ARBA00022803"/>
    </source>
</evidence>
<evidence type="ECO:0000256" key="5">
    <source>
        <dbReference type="SAM" id="MobiDB-lite"/>
    </source>
</evidence>
<comment type="caution">
    <text evidence="8">The sequence shown here is derived from an EMBL/GenBank/DDBJ whole genome shotgun (WGS) entry which is preliminary data.</text>
</comment>
<keyword evidence="3" id="KW-0201">Cytochrome c-type biogenesis</keyword>
<evidence type="ECO:0000256" key="1">
    <source>
        <dbReference type="ARBA" id="ARBA00004196"/>
    </source>
</evidence>
<feature type="transmembrane region" description="Helical" evidence="6">
    <location>
        <begin position="96"/>
        <end position="113"/>
    </location>
</feature>
<name>A0ABU6HLP4_9RHOB</name>
<sequence length="513" mass="54703">MTTFWIITGLVALVVAATLALALMRGRRDTGPAEAFDLQVYRDQLKDVDRDMARGVIGEGDAERIRTEISRRILAADAKAKAAGDGGTQPQALGRTMAIVIALSVVGGSLWLYQRMGAPGYPDLGLKTRIAAADEARKTRPTQDEAEAQVPALANPDAPQEYRDLVARLREAVAARPDDVQGFVLLARSEAVLGNYKAAYEAQARLIQLKGDAATAKDLADLADMMVLAAGGYVSPEAETVLNQTMKKDPTNPVARFYGGLMMYQTGRPDTAFRIWQTLLDEGPADAPWVAAIRLQIEDAAMRAGIDYTLPPAGGMLPGPSQQDMANAADMTPAERQEMIQGMVDRLSDRLATEGGSPEEWARLLGALGILGDTDRAAAIWAEAQTVFAGRPELLEVVREGAVRAGVAEGAAAPAPAAPMLPGPTQQDVQNAQNMTPEERQEMITNMVAQLEERLMTEGGSPQEWARLLNTLTVLGDKARAQAAWDKAQDALSGNPGGLAVVQMAAQQAGLVE</sequence>
<dbReference type="SUPFAM" id="SSF48452">
    <property type="entry name" value="TPR-like"/>
    <property type="match status" value="1"/>
</dbReference>
<dbReference type="EMBL" id="JAYLLH010000054">
    <property type="protein sequence ID" value="MEC3863373.1"/>
    <property type="molecule type" value="Genomic_DNA"/>
</dbReference>
<keyword evidence="2" id="KW-0677">Repeat</keyword>
<keyword evidence="6" id="KW-0472">Membrane</keyword>
<evidence type="ECO:0000259" key="7">
    <source>
        <dbReference type="Pfam" id="PF23914"/>
    </source>
</evidence>
<evidence type="ECO:0000256" key="2">
    <source>
        <dbReference type="ARBA" id="ARBA00022737"/>
    </source>
</evidence>
<evidence type="ECO:0000313" key="9">
    <source>
        <dbReference type="Proteomes" id="UP001348149"/>
    </source>
</evidence>
<evidence type="ECO:0000256" key="6">
    <source>
        <dbReference type="SAM" id="Phobius"/>
    </source>
</evidence>
<accession>A0ABU6HLP4</accession>
<dbReference type="NCBIfam" id="TIGR03142">
    <property type="entry name" value="cytochro_ccmI"/>
    <property type="match status" value="1"/>
</dbReference>
<dbReference type="Pfam" id="PF23914">
    <property type="entry name" value="TPR_CcmH_CycH"/>
    <property type="match status" value="1"/>
</dbReference>
<reference evidence="8 9" key="1">
    <citation type="submission" date="2024-01" db="EMBL/GenBank/DDBJ databases">
        <title>Mesobacterium rodlantinim sp. nov., isolated from shallow sea hydrothermal systems off Kueishantao Island.</title>
        <authorList>
            <person name="Su Z."/>
            <person name="Tang K."/>
        </authorList>
    </citation>
    <scope>NUCLEOTIDE SEQUENCE [LARGE SCALE GENOMIC DNA]</scope>
    <source>
        <strain evidence="8 9">TK19101</strain>
    </source>
</reference>
<proteinExistence type="predicted"/>
<dbReference type="InterPro" id="IPR051263">
    <property type="entry name" value="C-type_cytochrome_biogenesis"/>
</dbReference>
<keyword evidence="6" id="KW-1133">Transmembrane helix</keyword>
<dbReference type="InterPro" id="IPR056413">
    <property type="entry name" value="TPR_CcmH_CycH"/>
</dbReference>